<dbReference type="AlphaFoldDB" id="A0AAT9HH78"/>
<name>A0AAT9HH78_9ACTN</name>
<sequence length="72" mass="7980">MHEFAARLRFAAHFVILSCELHVADQLRPLRLIEISGPAPGKRRPKTRASRYAIPRAAPTPISHSGGRCSHV</sequence>
<gene>
    <name evidence="2" type="ORF">SHKM778_32260</name>
</gene>
<organism evidence="2">
    <name type="scientific">Streptomyces haneummycinicus</name>
    <dbReference type="NCBI Taxonomy" id="3074435"/>
    <lineage>
        <taxon>Bacteria</taxon>
        <taxon>Bacillati</taxon>
        <taxon>Actinomycetota</taxon>
        <taxon>Actinomycetes</taxon>
        <taxon>Kitasatosporales</taxon>
        <taxon>Streptomycetaceae</taxon>
        <taxon>Streptomyces</taxon>
    </lineage>
</organism>
<reference evidence="2" key="2">
    <citation type="submission" date="2024-07" db="EMBL/GenBank/DDBJ databases">
        <title>Streptomyces haneummycinica sp. nov., a new antibiotic-producing actinobacterium isolated from marine sediment.</title>
        <authorList>
            <person name="Uemura M."/>
            <person name="Hamada M."/>
            <person name="Hirano S."/>
            <person name="Kobayashi K."/>
            <person name="Ohshiro T."/>
            <person name="Kobayashi T."/>
            <person name="Terahara T."/>
        </authorList>
    </citation>
    <scope>NUCLEOTIDE SEQUENCE</scope>
    <source>
        <strain evidence="2">KM77-8</strain>
    </source>
</reference>
<evidence type="ECO:0000256" key="1">
    <source>
        <dbReference type="SAM" id="MobiDB-lite"/>
    </source>
</evidence>
<reference evidence="2" key="1">
    <citation type="submission" date="2024-06" db="EMBL/GenBank/DDBJ databases">
        <authorList>
            <consortium name="consrtm"/>
            <person name="Uemura M."/>
            <person name="Terahara T."/>
        </authorList>
    </citation>
    <scope>NUCLEOTIDE SEQUENCE</scope>
    <source>
        <strain evidence="2">KM77-8</strain>
    </source>
</reference>
<proteinExistence type="predicted"/>
<feature type="region of interest" description="Disordered" evidence="1">
    <location>
        <begin position="36"/>
        <end position="72"/>
    </location>
</feature>
<protein>
    <submittedName>
        <fullName evidence="2">Uncharacterized protein</fullName>
    </submittedName>
</protein>
<dbReference type="EMBL" id="AP035768">
    <property type="protein sequence ID" value="BFO16838.1"/>
    <property type="molecule type" value="Genomic_DNA"/>
</dbReference>
<accession>A0AAT9HH78</accession>
<evidence type="ECO:0000313" key="2">
    <source>
        <dbReference type="EMBL" id="BFO16838.1"/>
    </source>
</evidence>